<dbReference type="Proteomes" id="UP000481872">
    <property type="component" value="Unassembled WGS sequence"/>
</dbReference>
<dbReference type="SUPFAM" id="SSF55729">
    <property type="entry name" value="Acyl-CoA N-acyltransferases (Nat)"/>
    <property type="match status" value="1"/>
</dbReference>
<comment type="caution">
    <text evidence="2">The sequence shown here is derived from an EMBL/GenBank/DDBJ whole genome shotgun (WGS) entry which is preliminary data.</text>
</comment>
<protein>
    <submittedName>
        <fullName evidence="2">GNAT family N-acetyltransferase</fullName>
    </submittedName>
</protein>
<keyword evidence="2" id="KW-0808">Transferase</keyword>
<dbReference type="CDD" id="cd04301">
    <property type="entry name" value="NAT_SF"/>
    <property type="match status" value="1"/>
</dbReference>
<feature type="domain" description="N-acetyltransferase" evidence="1">
    <location>
        <begin position="4"/>
        <end position="148"/>
    </location>
</feature>
<evidence type="ECO:0000313" key="3">
    <source>
        <dbReference type="Proteomes" id="UP000481872"/>
    </source>
</evidence>
<accession>A0A6M0H325</accession>
<evidence type="ECO:0000259" key="1">
    <source>
        <dbReference type="PROSITE" id="PS51186"/>
    </source>
</evidence>
<sequence length="148" mass="17355">MGKGIVRQGKYEDLDSVVVLQQLWAKENITYGFVPIERDELERKLGKYFWVYEFKNEILGFAYGTIHKGKNISVIDDDEPYIEIEDIYIAAKNRGKGIGNALLDKLIEVAKENGVERSLLYSSSKDMDNIIKFYKKQYFKTWYVTMFR</sequence>
<dbReference type="AlphaFoldDB" id="A0A6M0H325"/>
<name>A0A6M0H325_9CLOT</name>
<dbReference type="RefSeq" id="WP_061996422.1">
    <property type="nucleotide sequence ID" value="NZ_JAAGPU010000010.1"/>
</dbReference>
<proteinExistence type="predicted"/>
<dbReference type="InterPro" id="IPR016181">
    <property type="entry name" value="Acyl_CoA_acyltransferase"/>
</dbReference>
<dbReference type="EMBL" id="JAAGPU010000010">
    <property type="protein sequence ID" value="NEU04584.1"/>
    <property type="molecule type" value="Genomic_DNA"/>
</dbReference>
<dbReference type="Gene3D" id="3.40.630.30">
    <property type="match status" value="1"/>
</dbReference>
<gene>
    <name evidence="2" type="ORF">G3M99_06855</name>
</gene>
<dbReference type="GO" id="GO:0016747">
    <property type="term" value="F:acyltransferase activity, transferring groups other than amino-acyl groups"/>
    <property type="evidence" value="ECO:0007669"/>
    <property type="project" value="InterPro"/>
</dbReference>
<dbReference type="Pfam" id="PF00583">
    <property type="entry name" value="Acetyltransf_1"/>
    <property type="match status" value="1"/>
</dbReference>
<reference evidence="2 3" key="1">
    <citation type="submission" date="2020-02" db="EMBL/GenBank/DDBJ databases">
        <title>Genome assembly of a novel Clostridium senegalense strain.</title>
        <authorList>
            <person name="Gupta T.B."/>
            <person name="Jauregui R."/>
            <person name="Maclean P."/>
            <person name="Nawarathana A."/>
            <person name="Brightwell G."/>
        </authorList>
    </citation>
    <scope>NUCLEOTIDE SEQUENCE [LARGE SCALE GENOMIC DNA]</scope>
    <source>
        <strain evidence="2 3">AGRFS4</strain>
    </source>
</reference>
<dbReference type="PROSITE" id="PS51186">
    <property type="entry name" value="GNAT"/>
    <property type="match status" value="1"/>
</dbReference>
<keyword evidence="3" id="KW-1185">Reference proteome</keyword>
<evidence type="ECO:0000313" key="2">
    <source>
        <dbReference type="EMBL" id="NEU04584.1"/>
    </source>
</evidence>
<dbReference type="InterPro" id="IPR000182">
    <property type="entry name" value="GNAT_dom"/>
</dbReference>
<organism evidence="2 3">
    <name type="scientific">Clostridium senegalense</name>
    <dbReference type="NCBI Taxonomy" id="1465809"/>
    <lineage>
        <taxon>Bacteria</taxon>
        <taxon>Bacillati</taxon>
        <taxon>Bacillota</taxon>
        <taxon>Clostridia</taxon>
        <taxon>Eubacteriales</taxon>
        <taxon>Clostridiaceae</taxon>
        <taxon>Clostridium</taxon>
    </lineage>
</organism>